<protein>
    <recommendedName>
        <fullName evidence="12">Glycosyl-4,4'-diaponeurosporenoate acyltransferase</fullName>
    </recommendedName>
</protein>
<evidence type="ECO:0000256" key="12">
    <source>
        <dbReference type="ARBA" id="ARBA00023667"/>
    </source>
</evidence>
<evidence type="ECO:0000256" key="3">
    <source>
        <dbReference type="ARBA" id="ARBA00022679"/>
    </source>
</evidence>
<comment type="function">
    <text evidence="13">Catalyzes the acylation of glycosyl-4,4'-diaponeurosporenoate, i.e. the esterification of glucose at the C6'' position with the carboxyl group of the C(15) fatty acid 12-methyltetradecanoic acid, to yield staphyloxanthin. This is the last step in the biosynthesis of this orange pigment, present in most staphylococci strains.</text>
</comment>
<evidence type="ECO:0000256" key="1">
    <source>
        <dbReference type="ARBA" id="ARBA00004162"/>
    </source>
</evidence>
<keyword evidence="9 15" id="KW-0012">Acyltransferase</keyword>
<feature type="transmembrane region" description="Helical" evidence="14">
    <location>
        <begin position="123"/>
        <end position="142"/>
    </location>
</feature>
<evidence type="ECO:0000256" key="6">
    <source>
        <dbReference type="ARBA" id="ARBA00022746"/>
    </source>
</evidence>
<keyword evidence="4 14" id="KW-0812">Transmembrane</keyword>
<dbReference type="Pfam" id="PF18927">
    <property type="entry name" value="CrtO"/>
    <property type="match status" value="1"/>
</dbReference>
<evidence type="ECO:0000256" key="14">
    <source>
        <dbReference type="SAM" id="Phobius"/>
    </source>
</evidence>
<keyword evidence="2" id="KW-1003">Cell membrane</keyword>
<evidence type="ECO:0000256" key="11">
    <source>
        <dbReference type="ARBA" id="ARBA00023603"/>
    </source>
</evidence>
<keyword evidence="7 14" id="KW-1133">Transmembrane helix</keyword>
<sequence>MMKNIKKLAQLVILHSVFWFSVQMSIAQLGTRIPLRFFDKNAHFFRPFQWEKGGQIWGDTLQISKWKKLIPEGTKLNSAIYDKSDLTNNIEETRHLLLEMRRAELVHWLSMVPLIVFIKTSKYIKYINLLYVVFSHVPIIIVQRYNRPRIERFIRLVEKRGKK</sequence>
<evidence type="ECO:0000256" key="13">
    <source>
        <dbReference type="ARBA" id="ARBA00025324"/>
    </source>
</evidence>
<evidence type="ECO:0000256" key="9">
    <source>
        <dbReference type="ARBA" id="ARBA00023315"/>
    </source>
</evidence>
<comment type="pathway">
    <text evidence="10">Carotenoid biosynthesis; staphyloxanthin biosynthesis; staphyloxanthin from farnesyl diphosphate: step 5/5.</text>
</comment>
<evidence type="ECO:0000256" key="2">
    <source>
        <dbReference type="ARBA" id="ARBA00022475"/>
    </source>
</evidence>
<evidence type="ECO:0000256" key="8">
    <source>
        <dbReference type="ARBA" id="ARBA00023136"/>
    </source>
</evidence>
<keyword evidence="6" id="KW-0125">Carotenoid biosynthesis</keyword>
<organism evidence="15 16">
    <name type="scientific">Staphylococcus caprae</name>
    <dbReference type="NCBI Taxonomy" id="29380"/>
    <lineage>
        <taxon>Bacteria</taxon>
        <taxon>Bacillati</taxon>
        <taxon>Bacillota</taxon>
        <taxon>Bacilli</taxon>
        <taxon>Bacillales</taxon>
        <taxon>Staphylococcaceae</taxon>
        <taxon>Staphylococcus</taxon>
    </lineage>
</organism>
<keyword evidence="16" id="KW-1185">Reference proteome</keyword>
<dbReference type="EMBL" id="AP018586">
    <property type="protein sequence ID" value="BBD91520.1"/>
    <property type="molecule type" value="Genomic_DNA"/>
</dbReference>
<evidence type="ECO:0000256" key="10">
    <source>
        <dbReference type="ARBA" id="ARBA00023588"/>
    </source>
</evidence>
<accession>A0ABM7FS76</accession>
<evidence type="ECO:0000313" key="15">
    <source>
        <dbReference type="EMBL" id="BBD91520.1"/>
    </source>
</evidence>
<evidence type="ECO:0000256" key="5">
    <source>
        <dbReference type="ARBA" id="ARBA00022729"/>
    </source>
</evidence>
<keyword evidence="5" id="KW-0732">Signal</keyword>
<comment type="similarity">
    <text evidence="11">Belongs to the acyltransferase CrtO family.</text>
</comment>
<gene>
    <name evidence="15" type="ORF">JMUB590_0410</name>
</gene>
<name>A0ABM7FS76_9STAP</name>
<evidence type="ECO:0000256" key="4">
    <source>
        <dbReference type="ARBA" id="ARBA00022692"/>
    </source>
</evidence>
<evidence type="ECO:0000313" key="16">
    <source>
        <dbReference type="Proteomes" id="UP000274772"/>
    </source>
</evidence>
<keyword evidence="8 14" id="KW-0472">Membrane</keyword>
<dbReference type="InterPro" id="IPR044021">
    <property type="entry name" value="CrtO"/>
</dbReference>
<comment type="subcellular location">
    <subcellularLocation>
        <location evidence="1">Cell membrane</location>
        <topology evidence="1">Single-pass membrane protein</topology>
    </subcellularLocation>
</comment>
<proteinExistence type="inferred from homology"/>
<evidence type="ECO:0000256" key="7">
    <source>
        <dbReference type="ARBA" id="ARBA00022989"/>
    </source>
</evidence>
<dbReference type="Proteomes" id="UP000274772">
    <property type="component" value="Chromosome"/>
</dbReference>
<keyword evidence="3" id="KW-0808">Transferase</keyword>
<dbReference type="GO" id="GO:0016746">
    <property type="term" value="F:acyltransferase activity"/>
    <property type="evidence" value="ECO:0007669"/>
    <property type="project" value="UniProtKB-KW"/>
</dbReference>
<reference evidence="15 16" key="1">
    <citation type="submission" date="2018-05" db="EMBL/GenBank/DDBJ databases">
        <title>Complete genome sequencing of three human clinical isolates of Staphylococcus caprae reveals virulence factors similar to those of S. epidermidis and S. capitis.</title>
        <authorList>
            <person name="Watanabe S."/>
            <person name="Cui L."/>
        </authorList>
    </citation>
    <scope>NUCLEOTIDE SEQUENCE [LARGE SCALE GENOMIC DNA]</scope>
    <source>
        <strain evidence="15 16">JMUB590</strain>
    </source>
</reference>